<evidence type="ECO:0000259" key="4">
    <source>
        <dbReference type="PROSITE" id="PS50932"/>
    </source>
</evidence>
<evidence type="ECO:0000256" key="1">
    <source>
        <dbReference type="ARBA" id="ARBA00023015"/>
    </source>
</evidence>
<dbReference type="SUPFAM" id="SSF53822">
    <property type="entry name" value="Periplasmic binding protein-like I"/>
    <property type="match status" value="1"/>
</dbReference>
<dbReference type="GO" id="GO:0003677">
    <property type="term" value="F:DNA binding"/>
    <property type="evidence" value="ECO:0007669"/>
    <property type="project" value="UniProtKB-KW"/>
</dbReference>
<sequence>MSDIPTIKEIAKRLNVSVSTVSRALNDHPRIGLKTKQAVKELAQQLNYEPNPKAIFFKQKRSYVIGVILPLIAEDFFSKSISAIEDLAMEHGYTILFGQSHDSIKKEKTVIEAMVKQRIDGLLISLSKETNKYDHLTALKKYNIPVVYFDRVPPLDNVNKVYCSLFDGTAEMIDWLFKQGRKRIALINGPDELAASKERLKGYIEGISKRKLKVDMQMVEKTDLSEQGTHEALNKLLSLKKRPDAIISFNDYVHLDTVKYAQEKGILVNKDILFASYANISVNKYTAHPPIVSLDQYPYEQGRLAMNILIDILEKKQSDDTEETSFFQKELKGTLVYS</sequence>
<dbReference type="InterPro" id="IPR000843">
    <property type="entry name" value="HTH_LacI"/>
</dbReference>
<dbReference type="SMART" id="SM00354">
    <property type="entry name" value="HTH_LACI"/>
    <property type="match status" value="1"/>
</dbReference>
<dbReference type="SUPFAM" id="SSF47413">
    <property type="entry name" value="lambda repressor-like DNA-binding domains"/>
    <property type="match status" value="1"/>
</dbReference>
<dbReference type="CDD" id="cd01392">
    <property type="entry name" value="HTH_LacI"/>
    <property type="match status" value="1"/>
</dbReference>
<dbReference type="CDD" id="cd06267">
    <property type="entry name" value="PBP1_LacI_sugar_binding-like"/>
    <property type="match status" value="1"/>
</dbReference>
<organism evidence="5 6">
    <name type="scientific">Niabella digestorum</name>
    <dbReference type="NCBI Taxonomy" id="3117701"/>
    <lineage>
        <taxon>Bacteria</taxon>
        <taxon>Pseudomonadati</taxon>
        <taxon>Bacteroidota</taxon>
        <taxon>Chitinophagia</taxon>
        <taxon>Chitinophagales</taxon>
        <taxon>Chitinophagaceae</taxon>
        <taxon>Niabella</taxon>
    </lineage>
</organism>
<dbReference type="PROSITE" id="PS50932">
    <property type="entry name" value="HTH_LACI_2"/>
    <property type="match status" value="1"/>
</dbReference>
<name>A0ABU7RJ02_9BACT</name>
<dbReference type="Pfam" id="PF00356">
    <property type="entry name" value="LacI"/>
    <property type="match status" value="1"/>
</dbReference>
<keyword evidence="1" id="KW-0805">Transcription regulation</keyword>
<proteinExistence type="predicted"/>
<evidence type="ECO:0000313" key="6">
    <source>
        <dbReference type="Proteomes" id="UP001357452"/>
    </source>
</evidence>
<dbReference type="PANTHER" id="PTHR30146">
    <property type="entry name" value="LACI-RELATED TRANSCRIPTIONAL REPRESSOR"/>
    <property type="match status" value="1"/>
</dbReference>
<dbReference type="InterPro" id="IPR010982">
    <property type="entry name" value="Lambda_DNA-bd_dom_sf"/>
</dbReference>
<dbReference type="RefSeq" id="WP_330975383.1">
    <property type="nucleotide sequence ID" value="NZ_JAZGLY010000007.1"/>
</dbReference>
<protein>
    <submittedName>
        <fullName evidence="5">LacI family DNA-binding transcriptional regulator</fullName>
    </submittedName>
</protein>
<dbReference type="EMBL" id="JAZGLY010000007">
    <property type="protein sequence ID" value="MEE6187978.1"/>
    <property type="molecule type" value="Genomic_DNA"/>
</dbReference>
<dbReference type="InterPro" id="IPR028082">
    <property type="entry name" value="Peripla_BP_I"/>
</dbReference>
<keyword evidence="6" id="KW-1185">Reference proteome</keyword>
<feature type="domain" description="HTH lacI-type" evidence="4">
    <location>
        <begin position="5"/>
        <end position="59"/>
    </location>
</feature>
<evidence type="ECO:0000256" key="3">
    <source>
        <dbReference type="ARBA" id="ARBA00023163"/>
    </source>
</evidence>
<accession>A0ABU7RJ02</accession>
<dbReference type="PANTHER" id="PTHR30146:SF109">
    <property type="entry name" value="HTH-TYPE TRANSCRIPTIONAL REGULATOR GALS"/>
    <property type="match status" value="1"/>
</dbReference>
<dbReference type="Gene3D" id="3.40.50.2300">
    <property type="match status" value="2"/>
</dbReference>
<evidence type="ECO:0000313" key="5">
    <source>
        <dbReference type="EMBL" id="MEE6187978.1"/>
    </source>
</evidence>
<dbReference type="Proteomes" id="UP001357452">
    <property type="component" value="Unassembled WGS sequence"/>
</dbReference>
<reference evidence="5 6" key="1">
    <citation type="submission" date="2024-01" db="EMBL/GenBank/DDBJ databases">
        <title>Niabella digestum sp. nov., isolated from waste digestion system.</title>
        <authorList>
            <person name="Zhang L."/>
        </authorList>
    </citation>
    <scope>NUCLEOTIDE SEQUENCE [LARGE SCALE GENOMIC DNA]</scope>
    <source>
        <strain evidence="5 6">A18</strain>
    </source>
</reference>
<dbReference type="InterPro" id="IPR025997">
    <property type="entry name" value="SBP_2_dom"/>
</dbReference>
<keyword evidence="3" id="KW-0804">Transcription</keyword>
<evidence type="ECO:0000256" key="2">
    <source>
        <dbReference type="ARBA" id="ARBA00023125"/>
    </source>
</evidence>
<dbReference type="Gene3D" id="1.10.260.40">
    <property type="entry name" value="lambda repressor-like DNA-binding domains"/>
    <property type="match status" value="1"/>
</dbReference>
<gene>
    <name evidence="5" type="ORF">V2H41_11910</name>
</gene>
<comment type="caution">
    <text evidence="5">The sequence shown here is derived from an EMBL/GenBank/DDBJ whole genome shotgun (WGS) entry which is preliminary data.</text>
</comment>
<dbReference type="Pfam" id="PF13407">
    <property type="entry name" value="Peripla_BP_4"/>
    <property type="match status" value="1"/>
</dbReference>
<keyword evidence="2 5" id="KW-0238">DNA-binding</keyword>